<protein>
    <submittedName>
        <fullName evidence="7">LysE family translocator</fullName>
    </submittedName>
</protein>
<dbReference type="AlphaFoldDB" id="A0AAF0C0W7"/>
<evidence type="ECO:0000256" key="5">
    <source>
        <dbReference type="ARBA" id="ARBA00023136"/>
    </source>
</evidence>
<evidence type="ECO:0000313" key="7">
    <source>
        <dbReference type="EMBL" id="WDD98571.1"/>
    </source>
</evidence>
<feature type="transmembrane region" description="Helical" evidence="6">
    <location>
        <begin position="186"/>
        <end position="202"/>
    </location>
</feature>
<dbReference type="InterPro" id="IPR001123">
    <property type="entry name" value="LeuE-type"/>
</dbReference>
<organism evidence="7 8">
    <name type="scientific">Thalassomonas actiniarum</name>
    <dbReference type="NCBI Taxonomy" id="485447"/>
    <lineage>
        <taxon>Bacteria</taxon>
        <taxon>Pseudomonadati</taxon>
        <taxon>Pseudomonadota</taxon>
        <taxon>Gammaproteobacteria</taxon>
        <taxon>Alteromonadales</taxon>
        <taxon>Colwelliaceae</taxon>
        <taxon>Thalassomonas</taxon>
    </lineage>
</organism>
<gene>
    <name evidence="7" type="ORF">SG35_025515</name>
</gene>
<evidence type="ECO:0000256" key="1">
    <source>
        <dbReference type="ARBA" id="ARBA00004651"/>
    </source>
</evidence>
<dbReference type="KEGG" id="tact:SG35_025515"/>
<dbReference type="GO" id="GO:0033228">
    <property type="term" value="P:cysteine export across plasma membrane"/>
    <property type="evidence" value="ECO:0007669"/>
    <property type="project" value="TreeGrafter"/>
</dbReference>
<dbReference type="EMBL" id="CP059735">
    <property type="protein sequence ID" value="WDD98571.1"/>
    <property type="molecule type" value="Genomic_DNA"/>
</dbReference>
<keyword evidence="2" id="KW-1003">Cell membrane</keyword>
<name>A0AAF0C0W7_9GAMM</name>
<dbReference type="PANTHER" id="PTHR30086:SF20">
    <property type="entry name" value="ARGININE EXPORTER PROTEIN ARGO-RELATED"/>
    <property type="match status" value="1"/>
</dbReference>
<feature type="transmembrane region" description="Helical" evidence="6">
    <location>
        <begin position="144"/>
        <end position="166"/>
    </location>
</feature>
<reference evidence="7 8" key="1">
    <citation type="journal article" date="2015" name="Genome Announc.">
        <title>Draft Genome Sequences of Marine Isolates of Thalassomonas viridans and Thalassomonas actiniarum.</title>
        <authorList>
            <person name="Olonade I."/>
            <person name="van Zyl L.J."/>
            <person name="Trindade M."/>
        </authorList>
    </citation>
    <scope>NUCLEOTIDE SEQUENCE [LARGE SCALE GENOMIC DNA]</scope>
    <source>
        <strain evidence="7 8">A5K-106</strain>
    </source>
</reference>
<dbReference type="PANTHER" id="PTHR30086">
    <property type="entry name" value="ARGININE EXPORTER PROTEIN ARGO"/>
    <property type="match status" value="1"/>
</dbReference>
<reference evidence="7 8" key="2">
    <citation type="journal article" date="2022" name="Mar. Drugs">
        <title>Bioassay-Guided Fractionation Leads to the Detection of Cholic Acid Generated by the Rare Thalassomonas sp.</title>
        <authorList>
            <person name="Pheiffer F."/>
            <person name="Schneider Y.K."/>
            <person name="Hansen E.H."/>
            <person name="Andersen J.H."/>
            <person name="Isaksson J."/>
            <person name="Busche T."/>
            <person name="R C."/>
            <person name="Kalinowski J."/>
            <person name="Zyl L.V."/>
            <person name="Trindade M."/>
        </authorList>
    </citation>
    <scope>NUCLEOTIDE SEQUENCE [LARGE SCALE GENOMIC DNA]</scope>
    <source>
        <strain evidence="7 8">A5K-106</strain>
    </source>
</reference>
<feature type="transmembrane region" description="Helical" evidence="6">
    <location>
        <begin position="77"/>
        <end position="97"/>
    </location>
</feature>
<dbReference type="Proteomes" id="UP000032568">
    <property type="component" value="Chromosome"/>
</dbReference>
<dbReference type="GO" id="GO:0005886">
    <property type="term" value="C:plasma membrane"/>
    <property type="evidence" value="ECO:0007669"/>
    <property type="project" value="UniProtKB-SubCell"/>
</dbReference>
<feature type="transmembrane region" description="Helical" evidence="6">
    <location>
        <begin position="47"/>
        <end position="70"/>
    </location>
</feature>
<dbReference type="Pfam" id="PF01810">
    <property type="entry name" value="LysE"/>
    <property type="match status" value="1"/>
</dbReference>
<evidence type="ECO:0000256" key="2">
    <source>
        <dbReference type="ARBA" id="ARBA00022475"/>
    </source>
</evidence>
<evidence type="ECO:0000256" key="3">
    <source>
        <dbReference type="ARBA" id="ARBA00022692"/>
    </source>
</evidence>
<evidence type="ECO:0000256" key="6">
    <source>
        <dbReference type="SAM" id="Phobius"/>
    </source>
</evidence>
<keyword evidence="3 6" id="KW-0812">Transmembrane</keyword>
<sequence>MAALIELSSILIPLLLFTLLATATPGPNNTLLTLSGSRFGYRQTLPFLFGIRAGITGLFILMASGIGGILNQNPHWYLYLKLLGAAYLVYLAVKMAFSKGHKQQNSPANLIGFRQGALLQFINPKSMMMVLSCITAFSLPGELYLLSVIQACLIFNLVGLMSNSAWTVFGSLISRFLATELARQRFNRMLAILTLVAVALLFI</sequence>
<evidence type="ECO:0000313" key="8">
    <source>
        <dbReference type="Proteomes" id="UP000032568"/>
    </source>
</evidence>
<dbReference type="RefSeq" id="WP_044833422.1">
    <property type="nucleotide sequence ID" value="NZ_CP059735.1"/>
</dbReference>
<comment type="subcellular location">
    <subcellularLocation>
        <location evidence="1">Cell membrane</location>
        <topology evidence="1">Multi-pass membrane protein</topology>
    </subcellularLocation>
</comment>
<keyword evidence="5 6" id="KW-0472">Membrane</keyword>
<evidence type="ECO:0000256" key="4">
    <source>
        <dbReference type="ARBA" id="ARBA00022989"/>
    </source>
</evidence>
<dbReference type="GO" id="GO:0015171">
    <property type="term" value="F:amino acid transmembrane transporter activity"/>
    <property type="evidence" value="ECO:0007669"/>
    <property type="project" value="TreeGrafter"/>
</dbReference>
<keyword evidence="4 6" id="KW-1133">Transmembrane helix</keyword>
<proteinExistence type="predicted"/>
<feature type="transmembrane region" description="Helical" evidence="6">
    <location>
        <begin position="117"/>
        <end position="137"/>
    </location>
</feature>
<keyword evidence="8" id="KW-1185">Reference proteome</keyword>
<accession>A0AAF0C0W7</accession>